<evidence type="ECO:0000313" key="5">
    <source>
        <dbReference type="EMBL" id="MDQ2587832.1"/>
    </source>
</evidence>
<comment type="caution">
    <text evidence="5">The sequence shown here is derived from an EMBL/GenBank/DDBJ whole genome shotgun (WGS) entry which is preliminary data.</text>
</comment>
<feature type="region of interest" description="Disordered" evidence="2">
    <location>
        <begin position="60"/>
        <end position="86"/>
    </location>
</feature>
<name>A0ABU0X719_9PSEU</name>
<reference evidence="5 6" key="1">
    <citation type="submission" date="2017-06" db="EMBL/GenBank/DDBJ databases">
        <title>Cultured bacterium strain Saccharothrix yanglingensis Hhs.015.</title>
        <authorList>
            <person name="Xia Y."/>
        </authorList>
    </citation>
    <scope>NUCLEOTIDE SEQUENCE [LARGE SCALE GENOMIC DNA]</scope>
    <source>
        <strain evidence="5 6">Hhs.015</strain>
    </source>
</reference>
<dbReference type="InterPro" id="IPR055370">
    <property type="entry name" value="Lsr2_DNA-bd"/>
</dbReference>
<dbReference type="RefSeq" id="WP_306749445.1">
    <property type="nucleotide sequence ID" value="NZ_NSDM01000014.1"/>
</dbReference>
<feature type="domain" description="Lsr2 dimerization" evidence="3">
    <location>
        <begin position="1"/>
        <end position="60"/>
    </location>
</feature>
<evidence type="ECO:0000259" key="4">
    <source>
        <dbReference type="Pfam" id="PF23359"/>
    </source>
</evidence>
<dbReference type="InterPro" id="IPR036625">
    <property type="entry name" value="E3-bd_dom_sf"/>
</dbReference>
<protein>
    <recommendedName>
        <fullName evidence="7">Lsr2 protein</fullName>
    </recommendedName>
</protein>
<keyword evidence="1" id="KW-0238">DNA-binding</keyword>
<dbReference type="Gene3D" id="3.30.60.230">
    <property type="entry name" value="Lsr2, dimerization domain"/>
    <property type="match status" value="1"/>
</dbReference>
<organism evidence="5 6">
    <name type="scientific">Saccharothrix yanglingensis</name>
    <dbReference type="NCBI Taxonomy" id="659496"/>
    <lineage>
        <taxon>Bacteria</taxon>
        <taxon>Bacillati</taxon>
        <taxon>Actinomycetota</taxon>
        <taxon>Actinomycetes</taxon>
        <taxon>Pseudonocardiales</taxon>
        <taxon>Pseudonocardiaceae</taxon>
        <taxon>Saccharothrix</taxon>
    </lineage>
</organism>
<evidence type="ECO:0000256" key="1">
    <source>
        <dbReference type="ARBA" id="ARBA00023125"/>
    </source>
</evidence>
<dbReference type="Pfam" id="PF23359">
    <property type="entry name" value="Lsr2_DNA-bd"/>
    <property type="match status" value="1"/>
</dbReference>
<accession>A0ABU0X719</accession>
<dbReference type="EMBL" id="NSDM01000014">
    <property type="protein sequence ID" value="MDQ2587832.1"/>
    <property type="molecule type" value="Genomic_DNA"/>
</dbReference>
<evidence type="ECO:0008006" key="7">
    <source>
        <dbReference type="Google" id="ProtNLM"/>
    </source>
</evidence>
<gene>
    <name evidence="5" type="ORF">CKY47_28355</name>
</gene>
<proteinExistence type="predicted"/>
<dbReference type="Pfam" id="PF11774">
    <property type="entry name" value="Lsr2"/>
    <property type="match status" value="1"/>
</dbReference>
<dbReference type="InterPro" id="IPR024412">
    <property type="entry name" value="Lsr2_dim_dom"/>
</dbReference>
<dbReference type="Gene3D" id="4.10.320.10">
    <property type="entry name" value="E3-binding domain"/>
    <property type="match status" value="1"/>
</dbReference>
<evidence type="ECO:0000313" key="6">
    <source>
        <dbReference type="Proteomes" id="UP001225605"/>
    </source>
</evidence>
<feature type="domain" description="Lsr2 DNA-binding" evidence="4">
    <location>
        <begin position="82"/>
        <end position="117"/>
    </location>
</feature>
<evidence type="ECO:0000259" key="3">
    <source>
        <dbReference type="Pfam" id="PF11774"/>
    </source>
</evidence>
<dbReference type="Proteomes" id="UP001225605">
    <property type="component" value="Unassembled WGS sequence"/>
</dbReference>
<dbReference type="InterPro" id="IPR042261">
    <property type="entry name" value="Lsr2-like_dimerization"/>
</dbReference>
<keyword evidence="6" id="KW-1185">Reference proteome</keyword>
<feature type="compositionally biased region" description="Basic and acidic residues" evidence="2">
    <location>
        <begin position="76"/>
        <end position="86"/>
    </location>
</feature>
<evidence type="ECO:0000256" key="2">
    <source>
        <dbReference type="SAM" id="MobiDB-lite"/>
    </source>
</evidence>
<sequence length="120" mass="13062">MAQKVLVQLIDDLDGTAAENGQTVSFGLDGVAYEIDLRPQNADRLRDALAGFVANARRTGGRTRRTAAAGAPVRRPGSEVRNKEQTKAIREWARKNGHDLADRGRIPASVIEAFEVAHRS</sequence>